<dbReference type="PANTHER" id="PTHR43267:SF2">
    <property type="entry name" value="TRNA THREONYLCARBAMOYLADENOSINE DEHYDRATASE 1-RELATED"/>
    <property type="match status" value="1"/>
</dbReference>
<name>A0AAD9IJM3_PROWI</name>
<sequence>MDGRSATVFLAGTAVGASALFFGHLVYSRYAGHHFENDEVVAEHLTRNIQFFGPEAQKKIAGSFVVVIGLGVSLSSLNRHCLATRADVGIPKSTCLARHFEEIMPEAQARIGVGASVEAVRAMYSEESEEQLLGGSPDFVLDAIDNIDTKVALLLACRRRGIPVLASAGAGAKADPTRLRIVDLAESVADPLARAVRHRLRREHGISSGIPVLLSTEKPRVGLVYGGEEEANPLDYQIVPGFRVRTIPVLGTLPAIFGMAAASWILCQLAQKPFVPEPVFHIELKQYATQLHRLEAREAERFGTEAGVQVDLAEVEALVREHWRGRSARQLVGGNDKGLGRAIGHLALTRWDAAAPATPGNLVLLTREEADAHDALFDGATDALRALRSRDPEFVERVEATLRRVRLQFE</sequence>
<dbReference type="GO" id="GO:0061503">
    <property type="term" value="F:tRNA threonylcarbamoyladenosine dehydratase"/>
    <property type="evidence" value="ECO:0007669"/>
    <property type="project" value="TreeGrafter"/>
</dbReference>
<organism evidence="3 4">
    <name type="scientific">Prototheca wickerhamii</name>
    <dbReference type="NCBI Taxonomy" id="3111"/>
    <lineage>
        <taxon>Eukaryota</taxon>
        <taxon>Viridiplantae</taxon>
        <taxon>Chlorophyta</taxon>
        <taxon>core chlorophytes</taxon>
        <taxon>Trebouxiophyceae</taxon>
        <taxon>Chlorellales</taxon>
        <taxon>Chlorellaceae</taxon>
        <taxon>Prototheca</taxon>
    </lineage>
</organism>
<keyword evidence="1" id="KW-1133">Transmembrane helix</keyword>
<dbReference type="SUPFAM" id="SSF69572">
    <property type="entry name" value="Activating enzymes of the ubiquitin-like proteins"/>
    <property type="match status" value="1"/>
</dbReference>
<gene>
    <name evidence="3" type="ORF">QBZ16_003633</name>
</gene>
<feature type="transmembrane region" description="Helical" evidence="1">
    <location>
        <begin position="247"/>
        <end position="266"/>
    </location>
</feature>
<accession>A0AAD9IJM3</accession>
<dbReference type="InterPro" id="IPR045886">
    <property type="entry name" value="ThiF/MoeB/HesA"/>
</dbReference>
<dbReference type="InterPro" id="IPR000594">
    <property type="entry name" value="ThiF_NAD_FAD-bd"/>
</dbReference>
<proteinExistence type="predicted"/>
<reference evidence="3" key="1">
    <citation type="submission" date="2021-01" db="EMBL/GenBank/DDBJ databases">
        <authorList>
            <person name="Eckstrom K.M.E."/>
        </authorList>
    </citation>
    <scope>NUCLEOTIDE SEQUENCE</scope>
    <source>
        <strain evidence="3">UVCC 0001</strain>
    </source>
</reference>
<evidence type="ECO:0000256" key="1">
    <source>
        <dbReference type="SAM" id="Phobius"/>
    </source>
</evidence>
<dbReference type="Proteomes" id="UP001255856">
    <property type="component" value="Unassembled WGS sequence"/>
</dbReference>
<dbReference type="InterPro" id="IPR035985">
    <property type="entry name" value="Ubiquitin-activating_enz"/>
</dbReference>
<comment type="caution">
    <text evidence="3">The sequence shown here is derived from an EMBL/GenBank/DDBJ whole genome shotgun (WGS) entry which is preliminary data.</text>
</comment>
<dbReference type="AlphaFoldDB" id="A0AAD9IJM3"/>
<evidence type="ECO:0000313" key="4">
    <source>
        <dbReference type="Proteomes" id="UP001255856"/>
    </source>
</evidence>
<keyword evidence="1" id="KW-0472">Membrane</keyword>
<dbReference type="GO" id="GO:0008641">
    <property type="term" value="F:ubiquitin-like modifier activating enzyme activity"/>
    <property type="evidence" value="ECO:0007669"/>
    <property type="project" value="InterPro"/>
</dbReference>
<dbReference type="EMBL" id="JASFZW010000004">
    <property type="protein sequence ID" value="KAK2078793.1"/>
    <property type="molecule type" value="Genomic_DNA"/>
</dbReference>
<dbReference type="Gene3D" id="3.40.50.720">
    <property type="entry name" value="NAD(P)-binding Rossmann-like Domain"/>
    <property type="match status" value="1"/>
</dbReference>
<evidence type="ECO:0000313" key="3">
    <source>
        <dbReference type="EMBL" id="KAK2078793.1"/>
    </source>
</evidence>
<keyword evidence="4" id="KW-1185">Reference proteome</keyword>
<dbReference type="PANTHER" id="PTHR43267">
    <property type="entry name" value="TRNA THREONYLCARBAMOYLADENOSINE DEHYDRATASE"/>
    <property type="match status" value="1"/>
</dbReference>
<feature type="transmembrane region" description="Helical" evidence="1">
    <location>
        <begin position="6"/>
        <end position="27"/>
    </location>
</feature>
<dbReference type="Pfam" id="PF00899">
    <property type="entry name" value="ThiF"/>
    <property type="match status" value="1"/>
</dbReference>
<dbReference type="GO" id="GO:0061504">
    <property type="term" value="P:cyclic threonylcarbamoyladenosine biosynthetic process"/>
    <property type="evidence" value="ECO:0007669"/>
    <property type="project" value="TreeGrafter"/>
</dbReference>
<dbReference type="GO" id="GO:0009536">
    <property type="term" value="C:plastid"/>
    <property type="evidence" value="ECO:0007669"/>
    <property type="project" value="TreeGrafter"/>
</dbReference>
<feature type="domain" description="THIF-type NAD/FAD binding fold" evidence="2">
    <location>
        <begin position="72"/>
        <end position="289"/>
    </location>
</feature>
<evidence type="ECO:0000259" key="2">
    <source>
        <dbReference type="Pfam" id="PF00899"/>
    </source>
</evidence>
<protein>
    <recommendedName>
        <fullName evidence="2">THIF-type NAD/FAD binding fold domain-containing protein</fullName>
    </recommendedName>
</protein>
<keyword evidence="1" id="KW-0812">Transmembrane</keyword>
<dbReference type="CDD" id="cd00755">
    <property type="entry name" value="YgdL_like"/>
    <property type="match status" value="1"/>
</dbReference>